<evidence type="ECO:0000313" key="3">
    <source>
        <dbReference type="EMBL" id="CAB4560129.1"/>
    </source>
</evidence>
<dbReference type="NCBIfam" id="TIGR01198">
    <property type="entry name" value="pgl"/>
    <property type="match status" value="1"/>
</dbReference>
<dbReference type="Pfam" id="PF01182">
    <property type="entry name" value="Glucosamine_iso"/>
    <property type="match status" value="1"/>
</dbReference>
<evidence type="ECO:0000259" key="2">
    <source>
        <dbReference type="Pfam" id="PF01182"/>
    </source>
</evidence>
<dbReference type="InterPro" id="IPR006148">
    <property type="entry name" value="Glc/Gal-6P_isomerase"/>
</dbReference>
<dbReference type="InterPro" id="IPR005900">
    <property type="entry name" value="6-phosphogluconolactonase_DevB"/>
</dbReference>
<reference evidence="3" key="1">
    <citation type="submission" date="2020-05" db="EMBL/GenBank/DDBJ databases">
        <authorList>
            <person name="Chiriac C."/>
            <person name="Salcher M."/>
            <person name="Ghai R."/>
            <person name="Kavagutti S V."/>
        </authorList>
    </citation>
    <scope>NUCLEOTIDE SEQUENCE</scope>
</reference>
<dbReference type="InterPro" id="IPR039104">
    <property type="entry name" value="6PGL"/>
</dbReference>
<proteinExistence type="inferred from homology"/>
<dbReference type="CDD" id="cd01400">
    <property type="entry name" value="6PGL"/>
    <property type="match status" value="1"/>
</dbReference>
<dbReference type="EMBL" id="CAEZTF010000072">
    <property type="protein sequence ID" value="CAB4560129.1"/>
    <property type="molecule type" value="Genomic_DNA"/>
</dbReference>
<dbReference type="PANTHER" id="PTHR11054:SF0">
    <property type="entry name" value="6-PHOSPHOGLUCONOLACTONASE"/>
    <property type="match status" value="1"/>
</dbReference>
<dbReference type="GO" id="GO:0005975">
    <property type="term" value="P:carbohydrate metabolic process"/>
    <property type="evidence" value="ECO:0007669"/>
    <property type="project" value="InterPro"/>
</dbReference>
<dbReference type="GO" id="GO:0006098">
    <property type="term" value="P:pentose-phosphate shunt"/>
    <property type="evidence" value="ECO:0007669"/>
    <property type="project" value="InterPro"/>
</dbReference>
<name>A0A6J6DBK9_9ZZZZ</name>
<accession>A0A6J6DBK9</accession>
<feature type="domain" description="Glucosamine/galactosamine-6-phosphate isomerase" evidence="2">
    <location>
        <begin position="13"/>
        <end position="230"/>
    </location>
</feature>
<evidence type="ECO:0000256" key="1">
    <source>
        <dbReference type="ARBA" id="ARBA00010662"/>
    </source>
</evidence>
<gene>
    <name evidence="3" type="ORF">UFOPK1618_00469</name>
</gene>
<dbReference type="Gene3D" id="3.40.50.1360">
    <property type="match status" value="1"/>
</dbReference>
<protein>
    <submittedName>
        <fullName evidence="3">Unannotated protein</fullName>
    </submittedName>
</protein>
<sequence>MATSKAIVNRFSDSASVAENTAQRLIDKLIELLKSKDEVHLMLTGGTVGIATLAAVRANPSHELVDFNRVHFWWGDERFVAAASSDRNALQARTSLLNFIKLDESKVHEFPSSDGELNLDAAAVEFNAVVSAIDPHFDLVLLGMGPDGHVASLFPGKPEAKSQNWIIAEPDSPKPPQQRLSFSYSALNSADEVWFVVAGADKQDAVAVAMGDEPTVLPVGNVHGTIRTQWFIDSTAGTKAFGC</sequence>
<dbReference type="GO" id="GO:0017057">
    <property type="term" value="F:6-phosphogluconolactonase activity"/>
    <property type="evidence" value="ECO:0007669"/>
    <property type="project" value="InterPro"/>
</dbReference>
<dbReference type="SUPFAM" id="SSF100950">
    <property type="entry name" value="NagB/RpiA/CoA transferase-like"/>
    <property type="match status" value="1"/>
</dbReference>
<dbReference type="InterPro" id="IPR037171">
    <property type="entry name" value="NagB/RpiA_transferase-like"/>
</dbReference>
<dbReference type="PANTHER" id="PTHR11054">
    <property type="entry name" value="6-PHOSPHOGLUCONOLACTONASE"/>
    <property type="match status" value="1"/>
</dbReference>
<dbReference type="AlphaFoldDB" id="A0A6J6DBK9"/>
<organism evidence="3">
    <name type="scientific">freshwater metagenome</name>
    <dbReference type="NCBI Taxonomy" id="449393"/>
    <lineage>
        <taxon>unclassified sequences</taxon>
        <taxon>metagenomes</taxon>
        <taxon>ecological metagenomes</taxon>
    </lineage>
</organism>
<comment type="similarity">
    <text evidence="1">Belongs to the glucosamine/galactosamine-6-phosphate isomerase family. 6-phosphogluconolactonase subfamily.</text>
</comment>